<proteinExistence type="inferred from homology"/>
<dbReference type="EMBL" id="CAWVOH010000001">
    <property type="protein sequence ID" value="CAK8053991.1"/>
    <property type="molecule type" value="Genomic_DNA"/>
</dbReference>
<evidence type="ECO:0000313" key="8">
    <source>
        <dbReference type="EMBL" id="CAK8053991.1"/>
    </source>
</evidence>
<organism evidence="8 9">
    <name type="scientific">Eupransor demetentiae</name>
    <dbReference type="NCBI Taxonomy" id="3109584"/>
    <lineage>
        <taxon>Bacteria</taxon>
        <taxon>Bacillati</taxon>
        <taxon>Bacillota</taxon>
        <taxon>Bacilli</taxon>
        <taxon>Lactobacillales</taxon>
        <taxon>Lactobacillaceae</taxon>
        <taxon>Eupransor</taxon>
    </lineage>
</organism>
<evidence type="ECO:0000256" key="4">
    <source>
        <dbReference type="ARBA" id="ARBA00023239"/>
    </source>
</evidence>
<comment type="caution">
    <text evidence="8">The sequence shown here is derived from an EMBL/GenBank/DDBJ whole genome shotgun (WGS) entry which is preliminary data.</text>
</comment>
<feature type="domain" description="Fumarate lyase N-terminal" evidence="6">
    <location>
        <begin position="8"/>
        <end position="302"/>
    </location>
</feature>
<dbReference type="SUPFAM" id="SSF48557">
    <property type="entry name" value="L-aspartase-like"/>
    <property type="match status" value="1"/>
</dbReference>
<keyword evidence="9" id="KW-1185">Reference proteome</keyword>
<dbReference type="InterPro" id="IPR008948">
    <property type="entry name" value="L-Aspartase-like"/>
</dbReference>
<evidence type="ECO:0000256" key="1">
    <source>
        <dbReference type="ARBA" id="ARBA00004941"/>
    </source>
</evidence>
<keyword evidence="5" id="KW-0963">Cytoplasm</keyword>
<dbReference type="InterPro" id="IPR024083">
    <property type="entry name" value="Fumarase/histidase_N"/>
</dbReference>
<feature type="domain" description="Argininosuccinate lyase C-terminal" evidence="7">
    <location>
        <begin position="365"/>
        <end position="433"/>
    </location>
</feature>
<dbReference type="Gene3D" id="1.10.275.10">
    <property type="entry name" value="Fumarase/aspartase (N-terminal domain)"/>
    <property type="match status" value="1"/>
</dbReference>
<comment type="catalytic activity">
    <reaction evidence="5">
        <text>2-(N(omega)-L-arginino)succinate = fumarate + L-arginine</text>
        <dbReference type="Rhea" id="RHEA:24020"/>
        <dbReference type="ChEBI" id="CHEBI:29806"/>
        <dbReference type="ChEBI" id="CHEBI:32682"/>
        <dbReference type="ChEBI" id="CHEBI:57472"/>
        <dbReference type="EC" id="4.3.2.1"/>
    </reaction>
</comment>
<comment type="pathway">
    <text evidence="1 5">Amino-acid biosynthesis; L-arginine biosynthesis; L-arginine from L-ornithine and carbamoyl phosphate: step 3/3.</text>
</comment>
<dbReference type="InterPro" id="IPR009049">
    <property type="entry name" value="Argininosuccinate_lyase"/>
</dbReference>
<dbReference type="InterPro" id="IPR000362">
    <property type="entry name" value="Fumarate_lyase_fam"/>
</dbReference>
<dbReference type="HAMAP" id="MF_00006">
    <property type="entry name" value="Arg_succ_lyase"/>
    <property type="match status" value="1"/>
</dbReference>
<dbReference type="InterPro" id="IPR020557">
    <property type="entry name" value="Fumarate_lyase_CS"/>
</dbReference>
<evidence type="ECO:0000259" key="6">
    <source>
        <dbReference type="Pfam" id="PF00206"/>
    </source>
</evidence>
<name>A0ABM9N4A6_9LACO</name>
<evidence type="ECO:0000259" key="7">
    <source>
        <dbReference type="Pfam" id="PF14698"/>
    </source>
</evidence>
<comment type="subcellular location">
    <subcellularLocation>
        <location evidence="5">Cytoplasm</location>
    </subcellularLocation>
</comment>
<dbReference type="PANTHER" id="PTHR43814:SF1">
    <property type="entry name" value="ARGININOSUCCINATE LYASE"/>
    <property type="match status" value="1"/>
</dbReference>
<evidence type="ECO:0000256" key="5">
    <source>
        <dbReference type="HAMAP-Rule" id="MF_00006"/>
    </source>
</evidence>
<dbReference type="Pfam" id="PF14698">
    <property type="entry name" value="ASL_C2"/>
    <property type="match status" value="1"/>
</dbReference>
<keyword evidence="3 5" id="KW-0055">Arginine biosynthesis</keyword>
<dbReference type="CDD" id="cd01359">
    <property type="entry name" value="Argininosuccinate_lyase"/>
    <property type="match status" value="1"/>
</dbReference>
<dbReference type="Proteomes" id="UP001314241">
    <property type="component" value="Unassembled WGS sequence"/>
</dbReference>
<evidence type="ECO:0000256" key="3">
    <source>
        <dbReference type="ARBA" id="ARBA00022571"/>
    </source>
</evidence>
<dbReference type="RefSeq" id="WP_349641536.1">
    <property type="nucleotide sequence ID" value="NZ_CAWVOH010000001.1"/>
</dbReference>
<keyword evidence="4 5" id="KW-0456">Lyase</keyword>
<dbReference type="PRINTS" id="PR00149">
    <property type="entry name" value="FUMRATELYASE"/>
</dbReference>
<dbReference type="Pfam" id="PF00206">
    <property type="entry name" value="Lyase_1"/>
    <property type="match status" value="1"/>
</dbReference>
<dbReference type="PRINTS" id="PR00145">
    <property type="entry name" value="ARGSUCLYASE"/>
</dbReference>
<dbReference type="InterPro" id="IPR022761">
    <property type="entry name" value="Fumarate_lyase_N"/>
</dbReference>
<dbReference type="InterPro" id="IPR029419">
    <property type="entry name" value="Arg_succ_lyase_C"/>
</dbReference>
<reference evidence="8 9" key="1">
    <citation type="submission" date="2024-01" db="EMBL/GenBank/DDBJ databases">
        <authorList>
            <person name="Botero Cardona J."/>
        </authorList>
    </citation>
    <scope>NUCLEOTIDE SEQUENCE [LARGE SCALE GENOMIC DNA]</scope>
    <source>
        <strain evidence="8 9">LMG 33000</strain>
    </source>
</reference>
<comment type="similarity">
    <text evidence="5">Belongs to the lyase 1 family. Argininosuccinate lyase subfamily.</text>
</comment>
<protein>
    <recommendedName>
        <fullName evidence="2 5">Argininosuccinate lyase</fullName>
        <shortName evidence="5">ASAL</shortName>
        <ecNumber evidence="2 5">4.3.2.1</ecNumber>
    </recommendedName>
    <alternativeName>
        <fullName evidence="5">Arginosuccinase</fullName>
    </alternativeName>
</protein>
<dbReference type="PANTHER" id="PTHR43814">
    <property type="entry name" value="ARGININOSUCCINATE LYASE"/>
    <property type="match status" value="1"/>
</dbReference>
<evidence type="ECO:0000256" key="2">
    <source>
        <dbReference type="ARBA" id="ARBA00012338"/>
    </source>
</evidence>
<dbReference type="NCBIfam" id="TIGR00838">
    <property type="entry name" value="argH"/>
    <property type="match status" value="1"/>
</dbReference>
<dbReference type="GO" id="GO:0004056">
    <property type="term" value="F:argininosuccinate lyase activity"/>
    <property type="evidence" value="ECO:0007669"/>
    <property type="project" value="UniProtKB-EC"/>
</dbReference>
<gene>
    <name evidence="5" type="primary">argH</name>
    <name evidence="8" type="ORF">R54876_GBNLAHCA_00550</name>
</gene>
<dbReference type="EC" id="4.3.2.1" evidence="2 5"/>
<dbReference type="PROSITE" id="PS00163">
    <property type="entry name" value="FUMARATE_LYASES"/>
    <property type="match status" value="1"/>
</dbReference>
<keyword evidence="5" id="KW-0028">Amino-acid biosynthesis</keyword>
<sequence length="460" mass="51131">MTDKLWGGRFTASAPEWVQAFGASIQVDQAMAKEDLEGSIAHVKMLGKQGIIAPDEAQQIEAGLQALMTDLEAGKLHFDVKNEDVHLNMEKLLTDKIGPVAGKLHTARSRNDQVATDFHLWLMHRLPLIFDRLKGLQTTLLDLAEKYLGVIMPGYTHLQHAQPIAYSHYLMAYFEMFQRDYERFEFSKKHIDILPLGASALAGTTFSIDREMVAKELGFSAVYANSLDAVSDRDFALEFLSNASILMMHLSRMAEELILWGSYEFNYLELSDAYTTGSSIMPQKKNADYAELIRGKTGRVYGELMGMLAVMKSLPLAYNKDMQEDKEGVFATMDTVLAALPIFDHMLVTLEIHPDKMSASLEKDYSNATELADYLAEKGLPFRQAHAVVGHLVLKAIEAQKGLGELSLADFQAANPMIEEDVYQVLDPMTAVNRRQSQGGTGLSQVKAAIAKARQELAAE</sequence>
<accession>A0ABM9N4A6</accession>
<dbReference type="Gene3D" id="1.10.40.30">
    <property type="entry name" value="Fumarase/aspartase (C-terminal domain)"/>
    <property type="match status" value="1"/>
</dbReference>
<dbReference type="Gene3D" id="1.20.200.10">
    <property type="entry name" value="Fumarase/aspartase (Central domain)"/>
    <property type="match status" value="1"/>
</dbReference>
<evidence type="ECO:0000313" key="9">
    <source>
        <dbReference type="Proteomes" id="UP001314241"/>
    </source>
</evidence>